<dbReference type="SUPFAM" id="SSF48230">
    <property type="entry name" value="Chondroitin AC/alginate lyase"/>
    <property type="match status" value="1"/>
</dbReference>
<protein>
    <submittedName>
        <fullName evidence="4">Alginate lyase</fullName>
    </submittedName>
</protein>
<name>A0A1H6V050_9BACT</name>
<keyword evidence="1" id="KW-0732">Signal</keyword>
<keyword evidence="2 4" id="KW-0456">Lyase</keyword>
<dbReference type="InterPro" id="IPR008397">
    <property type="entry name" value="Alginate_lyase_dom"/>
</dbReference>
<dbReference type="InterPro" id="IPR008929">
    <property type="entry name" value="Chondroitin_lyas"/>
</dbReference>
<accession>A0A1H6V050</accession>
<organism evidence="4 5">
    <name type="scientific">Cyclobacterium xiamenense</name>
    <dbReference type="NCBI Taxonomy" id="1297121"/>
    <lineage>
        <taxon>Bacteria</taxon>
        <taxon>Pseudomonadati</taxon>
        <taxon>Bacteroidota</taxon>
        <taxon>Cytophagia</taxon>
        <taxon>Cytophagales</taxon>
        <taxon>Cyclobacteriaceae</taxon>
        <taxon>Cyclobacterium</taxon>
    </lineage>
</organism>
<evidence type="ECO:0000313" key="4">
    <source>
        <dbReference type="EMBL" id="SEI94020.1"/>
    </source>
</evidence>
<feature type="domain" description="Alginate lyase" evidence="3">
    <location>
        <begin position="75"/>
        <end position="354"/>
    </location>
</feature>
<dbReference type="Gene3D" id="1.50.10.100">
    <property type="entry name" value="Chondroitin AC/alginate lyase"/>
    <property type="match status" value="1"/>
</dbReference>
<dbReference type="Proteomes" id="UP000199403">
    <property type="component" value="Unassembled WGS sequence"/>
</dbReference>
<reference evidence="5" key="1">
    <citation type="submission" date="2016-10" db="EMBL/GenBank/DDBJ databases">
        <authorList>
            <person name="Varghese N."/>
            <person name="Submissions S."/>
        </authorList>
    </citation>
    <scope>NUCLEOTIDE SEQUENCE [LARGE SCALE GENOMIC DNA]</scope>
    <source>
        <strain evidence="5">IBRC-M 10761</strain>
    </source>
</reference>
<dbReference type="EMBL" id="FNZH01000001">
    <property type="protein sequence ID" value="SEI94020.1"/>
    <property type="molecule type" value="Genomic_DNA"/>
</dbReference>
<gene>
    <name evidence="4" type="ORF">SAMN05192553_101940</name>
</gene>
<keyword evidence="5" id="KW-1185">Reference proteome</keyword>
<evidence type="ECO:0000313" key="5">
    <source>
        <dbReference type="Proteomes" id="UP000199403"/>
    </source>
</evidence>
<proteinExistence type="predicted"/>
<dbReference type="OrthoDB" id="7210452at2"/>
<evidence type="ECO:0000256" key="2">
    <source>
        <dbReference type="ARBA" id="ARBA00023239"/>
    </source>
</evidence>
<evidence type="ECO:0000259" key="3">
    <source>
        <dbReference type="Pfam" id="PF05426"/>
    </source>
</evidence>
<dbReference type="AlphaFoldDB" id="A0A1H6V050"/>
<dbReference type="GO" id="GO:0042597">
    <property type="term" value="C:periplasmic space"/>
    <property type="evidence" value="ECO:0007669"/>
    <property type="project" value="InterPro"/>
</dbReference>
<sequence>MKKFIYSSIFFLGSIPFLVFPQVDKTAGREFILLDGELMEKAKARIAFGAQQPLLPAMQALLREADEKLEEGPFSVTHKKQLPPSGDIHDYTSMGPYWWPDPEKEDGLPYIRRDGEINPEYYDYRDKEELGMLMAALRVLSQAHFFSENERYAAHAIDLIRAWFIHPETKMNPNLNYAQRIPGRTEGRGIGIIDTRSFAELPDILYILSRSEHWDAAVEQGMHEWISHYLDWLVNSAHGKDEAIHGNNHTTWYFAQTIPLALYVDQQERADSLAQVGLPLILDEMIEADGSQPKELDRTRSWDYSAMNLLGIMSYVQAAAQSGRDLWTYENPKGGSIRKAIDFMLPYLSEKNTWPHNQIQEKRNERLAEPLAIAARVYQHKPYKHLSEQIGVAGNGFRYWDLLDYRDLRE</sequence>
<dbReference type="Pfam" id="PF05426">
    <property type="entry name" value="Alginate_lyase"/>
    <property type="match status" value="1"/>
</dbReference>
<dbReference type="GO" id="GO:0016829">
    <property type="term" value="F:lyase activity"/>
    <property type="evidence" value="ECO:0007669"/>
    <property type="project" value="UniProtKB-KW"/>
</dbReference>
<evidence type="ECO:0000256" key="1">
    <source>
        <dbReference type="ARBA" id="ARBA00022729"/>
    </source>
</evidence>
<dbReference type="STRING" id="1416801.SAMN05192553_101940"/>
<dbReference type="RefSeq" id="WP_092170002.1">
    <property type="nucleotide sequence ID" value="NZ_FNZH01000001.1"/>
</dbReference>